<dbReference type="STRING" id="633440.SAMN05421869_13359"/>
<evidence type="ECO:0008006" key="4">
    <source>
        <dbReference type="Google" id="ProtNLM"/>
    </source>
</evidence>
<keyword evidence="1" id="KW-1133">Transmembrane helix</keyword>
<keyword evidence="1" id="KW-0472">Membrane</keyword>
<feature type="transmembrane region" description="Helical" evidence="1">
    <location>
        <begin position="12"/>
        <end position="30"/>
    </location>
</feature>
<dbReference type="RefSeq" id="WP_143044161.1">
    <property type="nucleotide sequence ID" value="NZ_FNDJ01000033.1"/>
</dbReference>
<sequence>MTWIMGLISRWWLPLSLAFGMLGGLAYTLARDTVYAADAYVMVAGGDPARAAHFASAYARIAGHPGLITSGEAEQDALSVAATPDAPMLRLTFMAPEATEAAERVNRAAAALVHYANSHAAQTDVRLVPFATATPPLHPASPVLLICVAIGGCGAVLVAGLVRLAAPPARQAAPRAPEPALTGANA</sequence>
<name>A0A1G9P7K8_9ACTN</name>
<reference evidence="2 3" key="1">
    <citation type="submission" date="2016-10" db="EMBL/GenBank/DDBJ databases">
        <authorList>
            <person name="de Groot N.N."/>
        </authorList>
    </citation>
    <scope>NUCLEOTIDE SEQUENCE [LARGE SCALE GENOMIC DNA]</scope>
    <source>
        <strain evidence="2 3">CGMCC 4.6533</strain>
    </source>
</reference>
<dbReference type="EMBL" id="FNDJ01000033">
    <property type="protein sequence ID" value="SDL94730.1"/>
    <property type="molecule type" value="Genomic_DNA"/>
</dbReference>
<organism evidence="2 3">
    <name type="scientific">Nonomuraea jiangxiensis</name>
    <dbReference type="NCBI Taxonomy" id="633440"/>
    <lineage>
        <taxon>Bacteria</taxon>
        <taxon>Bacillati</taxon>
        <taxon>Actinomycetota</taxon>
        <taxon>Actinomycetes</taxon>
        <taxon>Streptosporangiales</taxon>
        <taxon>Streptosporangiaceae</taxon>
        <taxon>Nonomuraea</taxon>
    </lineage>
</organism>
<keyword evidence="3" id="KW-1185">Reference proteome</keyword>
<keyword evidence="1" id="KW-0812">Transmembrane</keyword>
<protein>
    <recommendedName>
        <fullName evidence="4">Capsular polysaccharide biosynthesis protein</fullName>
    </recommendedName>
</protein>
<dbReference type="Proteomes" id="UP000199202">
    <property type="component" value="Unassembled WGS sequence"/>
</dbReference>
<proteinExistence type="predicted"/>
<accession>A0A1G9P7K8</accession>
<gene>
    <name evidence="2" type="ORF">SAMN05421869_13359</name>
</gene>
<evidence type="ECO:0000256" key="1">
    <source>
        <dbReference type="SAM" id="Phobius"/>
    </source>
</evidence>
<evidence type="ECO:0000313" key="2">
    <source>
        <dbReference type="EMBL" id="SDL94730.1"/>
    </source>
</evidence>
<feature type="transmembrane region" description="Helical" evidence="1">
    <location>
        <begin position="143"/>
        <end position="166"/>
    </location>
</feature>
<dbReference type="OrthoDB" id="3535414at2"/>
<dbReference type="AlphaFoldDB" id="A0A1G9P7K8"/>
<evidence type="ECO:0000313" key="3">
    <source>
        <dbReference type="Proteomes" id="UP000199202"/>
    </source>
</evidence>